<reference evidence="4" key="1">
    <citation type="submission" date="2011-08" db="EMBL/GenBank/DDBJ databases">
        <authorList>
            <person name="Rombauts S."/>
        </authorList>
    </citation>
    <scope>NUCLEOTIDE SEQUENCE</scope>
    <source>
        <strain evidence="4">London</strain>
    </source>
</reference>
<evidence type="ECO:0000313" key="4">
    <source>
        <dbReference type="Proteomes" id="UP000015104"/>
    </source>
</evidence>
<dbReference type="GO" id="GO:0004869">
    <property type="term" value="F:cysteine-type endopeptidase inhibitor activity"/>
    <property type="evidence" value="ECO:0007669"/>
    <property type="project" value="InterPro"/>
</dbReference>
<dbReference type="eggNOG" id="ENOG502TH9G">
    <property type="taxonomic scope" value="Eukaryota"/>
</dbReference>
<sequence>MKFFILIVCLFGTVFAQSHPVKYKPLPVDDSTVIKLANQAVAKINAEGNGKFYNKLIEIKEARSKLRHSKITYTIKVILRKTYSHKSKPYTDACGINDTAPPKLCTIDAYVRVGSDESKIVILRCETIHKPVK</sequence>
<name>T1L0A8_TETUR</name>
<dbReference type="InterPro" id="IPR000010">
    <property type="entry name" value="Cystatin_dom"/>
</dbReference>
<dbReference type="SUPFAM" id="SSF54403">
    <property type="entry name" value="Cystatin/monellin"/>
    <property type="match status" value="1"/>
</dbReference>
<feature type="domain" description="Cystatin" evidence="2">
    <location>
        <begin position="8"/>
        <end position="126"/>
    </location>
</feature>
<evidence type="ECO:0000313" key="3">
    <source>
        <dbReference type="EnsemblMetazoa" id="tetur307g00010.1"/>
    </source>
</evidence>
<dbReference type="Proteomes" id="UP000015104">
    <property type="component" value="Unassembled WGS sequence"/>
</dbReference>
<reference evidence="3" key="2">
    <citation type="submission" date="2015-06" db="UniProtKB">
        <authorList>
            <consortium name="EnsemblMetazoa"/>
        </authorList>
    </citation>
    <scope>IDENTIFICATION</scope>
</reference>
<dbReference type="EnsemblMetazoa" id="tetur307g00010.1">
    <property type="protein sequence ID" value="tetur307g00010.1"/>
    <property type="gene ID" value="tetur307g00010"/>
</dbReference>
<feature type="signal peptide" evidence="1">
    <location>
        <begin position="1"/>
        <end position="16"/>
    </location>
</feature>
<dbReference type="EMBL" id="CAEY01000858">
    <property type="status" value="NOT_ANNOTATED_CDS"/>
    <property type="molecule type" value="Genomic_DNA"/>
</dbReference>
<gene>
    <name evidence="3" type="primary">107360272</name>
</gene>
<dbReference type="OrthoDB" id="6357437at2759"/>
<dbReference type="Gene3D" id="3.10.450.10">
    <property type="match status" value="1"/>
</dbReference>
<dbReference type="KEGG" id="tut:107360272"/>
<accession>T1L0A8</accession>
<dbReference type="HOGENOM" id="CLU_118168_4_0_1"/>
<organism evidence="3 4">
    <name type="scientific">Tetranychus urticae</name>
    <name type="common">Two-spotted spider mite</name>
    <dbReference type="NCBI Taxonomy" id="32264"/>
    <lineage>
        <taxon>Eukaryota</taxon>
        <taxon>Metazoa</taxon>
        <taxon>Ecdysozoa</taxon>
        <taxon>Arthropoda</taxon>
        <taxon>Chelicerata</taxon>
        <taxon>Arachnida</taxon>
        <taxon>Acari</taxon>
        <taxon>Acariformes</taxon>
        <taxon>Trombidiformes</taxon>
        <taxon>Prostigmata</taxon>
        <taxon>Eleutherengona</taxon>
        <taxon>Raphignathae</taxon>
        <taxon>Tetranychoidea</taxon>
        <taxon>Tetranychidae</taxon>
        <taxon>Tetranychus</taxon>
    </lineage>
</organism>
<protein>
    <recommendedName>
        <fullName evidence="2">Cystatin domain-containing protein</fullName>
    </recommendedName>
</protein>
<dbReference type="InterPro" id="IPR046350">
    <property type="entry name" value="Cystatin_sf"/>
</dbReference>
<dbReference type="AlphaFoldDB" id="T1L0A8"/>
<keyword evidence="1" id="KW-0732">Signal</keyword>
<feature type="chain" id="PRO_5004581313" description="Cystatin domain-containing protein" evidence="1">
    <location>
        <begin position="17"/>
        <end position="133"/>
    </location>
</feature>
<evidence type="ECO:0000256" key="1">
    <source>
        <dbReference type="SAM" id="SignalP"/>
    </source>
</evidence>
<proteinExistence type="predicted"/>
<keyword evidence="4" id="KW-1185">Reference proteome</keyword>
<dbReference type="SMART" id="SM00043">
    <property type="entry name" value="CY"/>
    <property type="match status" value="1"/>
</dbReference>
<evidence type="ECO:0000259" key="2">
    <source>
        <dbReference type="SMART" id="SM00043"/>
    </source>
</evidence>
<dbReference type="CDD" id="cd00042">
    <property type="entry name" value="CY"/>
    <property type="match status" value="1"/>
</dbReference>
<dbReference type="Pfam" id="PF00031">
    <property type="entry name" value="Cystatin"/>
    <property type="match status" value="1"/>
</dbReference>